<dbReference type="PATRIC" id="fig|291169.3.peg.1302"/>
<accession>A0A1E3GU07</accession>
<dbReference type="Gene3D" id="3.10.450.70">
    <property type="entry name" value="Disulphide bond isomerase, DsbC/G, N-terminal"/>
    <property type="match status" value="1"/>
</dbReference>
<dbReference type="RefSeq" id="WP_069295783.1">
    <property type="nucleotide sequence ID" value="NZ_MCRI01000010.1"/>
</dbReference>
<dbReference type="Gene3D" id="3.40.30.10">
    <property type="entry name" value="Glutaredoxin"/>
    <property type="match status" value="1"/>
</dbReference>
<keyword evidence="11" id="KW-1185">Reference proteome</keyword>
<dbReference type="Pfam" id="PF13098">
    <property type="entry name" value="Thioredoxin_2"/>
    <property type="match status" value="1"/>
</dbReference>
<feature type="domain" description="Disulphide bond isomerase DsbC/G N-terminal" evidence="8">
    <location>
        <begin position="18"/>
        <end position="85"/>
    </location>
</feature>
<feature type="domain" description="Thioredoxin-like fold" evidence="9">
    <location>
        <begin position="109"/>
        <end position="234"/>
    </location>
</feature>
<comment type="caution">
    <text evidence="10">The sequence shown here is derived from an EMBL/GenBank/DDBJ whole genome shotgun (WGS) entry which is preliminary data.</text>
</comment>
<comment type="function">
    <text evidence="7">Required for disulfide bond formation in some periplasmic proteins. Acts by transferring its disulfide bond to other proteins and is reduced in the process.</text>
</comment>
<feature type="signal peptide" evidence="7">
    <location>
        <begin position="1"/>
        <end position="20"/>
    </location>
</feature>
<keyword evidence="3 7" id="KW-0732">Signal</keyword>
<reference evidence="10 11" key="1">
    <citation type="submission" date="2016-07" db="EMBL/GenBank/DDBJ databases">
        <title>Draft Genome Sequence of Methylophaga muralis Bur 1.</title>
        <authorList>
            <person name="Vasilenko O.V."/>
            <person name="Doronina N.V."/>
            <person name="Shmareva M.N."/>
            <person name="Tarlachkov S.V."/>
            <person name="Mustakhimov I."/>
            <person name="Trotsenko Y.A."/>
        </authorList>
    </citation>
    <scope>NUCLEOTIDE SEQUENCE [LARGE SCALE GENOMIC DNA]</scope>
    <source>
        <strain evidence="10 11">Bur 1</strain>
    </source>
</reference>
<keyword evidence="4 7" id="KW-0574">Periplasm</keyword>
<evidence type="ECO:0000313" key="11">
    <source>
        <dbReference type="Proteomes" id="UP000094379"/>
    </source>
</evidence>
<evidence type="ECO:0000256" key="7">
    <source>
        <dbReference type="RuleBase" id="RU364038"/>
    </source>
</evidence>
<dbReference type="SUPFAM" id="SSF54423">
    <property type="entry name" value="DsbC/DsbG N-terminal domain-like"/>
    <property type="match status" value="1"/>
</dbReference>
<proteinExistence type="inferred from homology"/>
<dbReference type="AlphaFoldDB" id="A0A1E3GU07"/>
<dbReference type="PANTHER" id="PTHR35272">
    <property type="entry name" value="THIOL:DISULFIDE INTERCHANGE PROTEIN DSBC-RELATED"/>
    <property type="match status" value="1"/>
</dbReference>
<evidence type="ECO:0000256" key="1">
    <source>
        <dbReference type="ARBA" id="ARBA00004418"/>
    </source>
</evidence>
<dbReference type="Proteomes" id="UP000094379">
    <property type="component" value="Unassembled WGS sequence"/>
</dbReference>
<evidence type="ECO:0000259" key="9">
    <source>
        <dbReference type="Pfam" id="PF13098"/>
    </source>
</evidence>
<dbReference type="InterPro" id="IPR036249">
    <property type="entry name" value="Thioredoxin-like_sf"/>
</dbReference>
<gene>
    <name evidence="10" type="primary">dsbC</name>
    <name evidence="10" type="ORF">A9E74_01296</name>
</gene>
<evidence type="ECO:0000256" key="3">
    <source>
        <dbReference type="ARBA" id="ARBA00022729"/>
    </source>
</evidence>
<evidence type="ECO:0000256" key="6">
    <source>
        <dbReference type="ARBA" id="ARBA00023284"/>
    </source>
</evidence>
<dbReference type="InterPro" id="IPR018950">
    <property type="entry name" value="DiS-bond_isomerase_DsbC/G_N"/>
</dbReference>
<dbReference type="EMBL" id="MCRI01000010">
    <property type="protein sequence ID" value="ODN67056.1"/>
    <property type="molecule type" value="Genomic_DNA"/>
</dbReference>
<organism evidence="10 11">
    <name type="scientific">Methylophaga muralis</name>
    <dbReference type="NCBI Taxonomy" id="291169"/>
    <lineage>
        <taxon>Bacteria</taxon>
        <taxon>Pseudomonadati</taxon>
        <taxon>Pseudomonadota</taxon>
        <taxon>Gammaproteobacteria</taxon>
        <taxon>Thiotrichales</taxon>
        <taxon>Piscirickettsiaceae</taxon>
        <taxon>Methylophaga</taxon>
    </lineage>
</organism>
<evidence type="ECO:0000256" key="4">
    <source>
        <dbReference type="ARBA" id="ARBA00022764"/>
    </source>
</evidence>
<dbReference type="InterPro" id="IPR012336">
    <property type="entry name" value="Thioredoxin-like_fold"/>
</dbReference>
<dbReference type="InterPro" id="IPR009094">
    <property type="entry name" value="DiS-bond_isomerase_DsbC/G_N_sf"/>
</dbReference>
<evidence type="ECO:0000313" key="10">
    <source>
        <dbReference type="EMBL" id="ODN67056.1"/>
    </source>
</evidence>
<keyword evidence="6 7" id="KW-0676">Redox-active center</keyword>
<evidence type="ECO:0000259" key="8">
    <source>
        <dbReference type="Pfam" id="PF10411"/>
    </source>
</evidence>
<name>A0A1E3GU07_9GAMM</name>
<dbReference type="CDD" id="cd03020">
    <property type="entry name" value="DsbA_DsbC_DsbG"/>
    <property type="match status" value="1"/>
</dbReference>
<comment type="similarity">
    <text evidence="2 7">Belongs to the thioredoxin family. DsbC subfamily.</text>
</comment>
<dbReference type="SUPFAM" id="SSF52833">
    <property type="entry name" value="Thioredoxin-like"/>
    <property type="match status" value="1"/>
</dbReference>
<dbReference type="InterPro" id="IPR033954">
    <property type="entry name" value="DiS-bond_Isoase_DsbC/G"/>
</dbReference>
<evidence type="ECO:0000256" key="2">
    <source>
        <dbReference type="ARBA" id="ARBA00009813"/>
    </source>
</evidence>
<feature type="chain" id="PRO_5010003728" description="Thiol:disulfide interchange protein" evidence="7">
    <location>
        <begin position="21"/>
        <end position="241"/>
    </location>
</feature>
<dbReference type="STRING" id="291169.A9E74_01296"/>
<dbReference type="PANTHER" id="PTHR35272:SF3">
    <property type="entry name" value="THIOL:DISULFIDE INTERCHANGE PROTEIN DSBC"/>
    <property type="match status" value="1"/>
</dbReference>
<evidence type="ECO:0000256" key="5">
    <source>
        <dbReference type="ARBA" id="ARBA00023157"/>
    </source>
</evidence>
<sequence>MNLSRLVWLPLLFCMSFAHADEMAKLKAELKKQLPDMQLQSLKPVGDTGLYEGIVDDRIYYFTADGKYLLQGDLLALESRENITEARRLDLKNAILDDLNEESLIIFAAKKPDYTVTIFTDIDCGYCRELHRQVKDYNDLGISIRYMAYPRAGAESESGNKLIEVWCAKDQQKAMTDAKAQREVKKTSLCENNPVAEHFEIGGKLGVRGTPAIFLEDGQMLPGYVPPKKLREILDEYLGSS</sequence>
<dbReference type="GO" id="GO:0042597">
    <property type="term" value="C:periplasmic space"/>
    <property type="evidence" value="ECO:0007669"/>
    <property type="project" value="UniProtKB-SubCell"/>
</dbReference>
<keyword evidence="5" id="KW-1015">Disulfide bond</keyword>
<dbReference type="InterPro" id="IPR051470">
    <property type="entry name" value="Thiol:disulfide_interchange"/>
</dbReference>
<dbReference type="Pfam" id="PF10411">
    <property type="entry name" value="DsbC_N"/>
    <property type="match status" value="1"/>
</dbReference>
<protein>
    <recommendedName>
        <fullName evidence="7">Thiol:disulfide interchange protein</fullName>
    </recommendedName>
</protein>
<comment type="subcellular location">
    <subcellularLocation>
        <location evidence="1 7">Periplasm</location>
    </subcellularLocation>
</comment>